<dbReference type="GO" id="GO:0045717">
    <property type="term" value="P:negative regulation of fatty acid biosynthetic process"/>
    <property type="evidence" value="ECO:0007669"/>
    <property type="project" value="TreeGrafter"/>
</dbReference>
<protein>
    <recommendedName>
        <fullName evidence="7">DDB1-and CUL4-associated factor 5</fullName>
    </recommendedName>
</protein>
<feature type="compositionally biased region" description="Polar residues" evidence="4">
    <location>
        <begin position="839"/>
        <end position="852"/>
    </location>
</feature>
<keyword evidence="2" id="KW-0677">Repeat</keyword>
<dbReference type="Gene3D" id="2.130.10.10">
    <property type="entry name" value="YVTN repeat-like/Quinoprotein amine dehydrogenase"/>
    <property type="match status" value="5"/>
</dbReference>
<dbReference type="AlphaFoldDB" id="A0A815LP66"/>
<feature type="region of interest" description="Disordered" evidence="4">
    <location>
        <begin position="897"/>
        <end position="925"/>
    </location>
</feature>
<dbReference type="InterPro" id="IPR045151">
    <property type="entry name" value="DCAF8"/>
</dbReference>
<organism evidence="5 6">
    <name type="scientific">Adineta steineri</name>
    <dbReference type="NCBI Taxonomy" id="433720"/>
    <lineage>
        <taxon>Eukaryota</taxon>
        <taxon>Metazoa</taxon>
        <taxon>Spiralia</taxon>
        <taxon>Gnathifera</taxon>
        <taxon>Rotifera</taxon>
        <taxon>Eurotatoria</taxon>
        <taxon>Bdelloidea</taxon>
        <taxon>Adinetida</taxon>
        <taxon>Adinetidae</taxon>
        <taxon>Adineta</taxon>
    </lineage>
</organism>
<feature type="compositionally biased region" description="Low complexity" evidence="4">
    <location>
        <begin position="853"/>
        <end position="864"/>
    </location>
</feature>
<comment type="caution">
    <text evidence="5">The sequence shown here is derived from an EMBL/GenBank/DDBJ whole genome shotgun (WGS) entry which is preliminary data.</text>
</comment>
<dbReference type="SMART" id="SM00320">
    <property type="entry name" value="WD40"/>
    <property type="match status" value="10"/>
</dbReference>
<dbReference type="InterPro" id="IPR019775">
    <property type="entry name" value="WD40_repeat_CS"/>
</dbReference>
<evidence type="ECO:0000256" key="3">
    <source>
        <dbReference type="PROSITE-ProRule" id="PRU00221"/>
    </source>
</evidence>
<dbReference type="SUPFAM" id="SSF50978">
    <property type="entry name" value="WD40 repeat-like"/>
    <property type="match status" value="2"/>
</dbReference>
<dbReference type="PROSITE" id="PS00678">
    <property type="entry name" value="WD_REPEATS_1"/>
    <property type="match status" value="1"/>
</dbReference>
<dbReference type="Pfam" id="PF00400">
    <property type="entry name" value="WD40"/>
    <property type="match status" value="2"/>
</dbReference>
<dbReference type="InterPro" id="IPR015943">
    <property type="entry name" value="WD40/YVTN_repeat-like_dom_sf"/>
</dbReference>
<evidence type="ECO:0000256" key="4">
    <source>
        <dbReference type="SAM" id="MobiDB-lite"/>
    </source>
</evidence>
<name>A0A815LP66_9BILA</name>
<keyword evidence="1 3" id="KW-0853">WD repeat</keyword>
<proteinExistence type="predicted"/>
<dbReference type="GO" id="GO:0005737">
    <property type="term" value="C:cytoplasm"/>
    <property type="evidence" value="ECO:0007669"/>
    <property type="project" value="TreeGrafter"/>
</dbReference>
<sequence>MTDRYKSFNIIHHLRNEALRYNHWNYNRSKYLQNRFDSYSKLYCQDGKGHSGCVNALDFSSDGLFLASGGDDKRVLIWNMGETLFNQTNCSPVVLNATHLSNIFSIKFDNQNKRIISAGNDEQILVHDIEKQSHGLNGSHSDELVDVFLESSPINSLSIQPEHNDVFIAATEDGHVHLYDLRSASSAAEHDQPSTVVAESFDGSYHSCAFHPQQTCLVATANARQGIELYDIRLCKSSVLRYGAPTSSTRRISTDDNDNGIEGMSVTFNRDGSLLYALRRRLPPVLFKLNQAQAFCQFDADNYVNLCTMKSGCFVGDHDQYIASGSDDFNVYIWRIPDTDEDTVQCQSRSHLNSDHFVWNAHMILSGHRSVVNQIRYSSLLNATHLSNIFSIKFDNQNKRIISAGNDEQILVHDIEKQSHGLNGSHSDELVDVFLESSPINSLSIQPEHNDVFIAATEDGHVHLYDLRSASSAAEHDQPSTVVAESFDGSYHSCAFHPQQTCLVATANARQGIELYDIRLCKSSVLRYGAPTSSTRRISTDDNDNGIEGMSVTFNRDGSLLYALRRRLPPVLFKLNQAQAFCQFDADNYVNLCTMKSGCFVGNHDQYIASGSDDFNVYIWRIPDTDEDAVQCQSRSHLNSDHFVWNAHMILSGHRSVVNQIRYSSHTVQCQSRSHLNSDHFVWNAHMILSGHRSVVNQIRYSSRMHTLVSSGVEKIIKMWTPYRTRNNITNNTKFNGRQEMYTHRDYLRAVLESGSVHHDSSVERYDEDKRMLAFFDSLLQRELRHGHMDDDDDISDDDSDSDDLSSIIDSTDNDDDDDLSSRNSPLADETEEQVTLEEINSQITNPTDLPANSNNLSEETSTSHPRHPTIVSLAKNYRIHYIQKIKQLTGLISTQSEKRSLDSPTITEVKRQRSSSSSSNYNSTLQTLRNRIQNEESEQFYFNDERRM</sequence>
<feature type="compositionally biased region" description="Acidic residues" evidence="4">
    <location>
        <begin position="790"/>
        <end position="804"/>
    </location>
</feature>
<feature type="repeat" description="WD" evidence="3">
    <location>
        <begin position="47"/>
        <end position="80"/>
    </location>
</feature>
<dbReference type="GO" id="GO:0080008">
    <property type="term" value="C:Cul4-RING E3 ubiquitin ligase complex"/>
    <property type="evidence" value="ECO:0007669"/>
    <property type="project" value="TreeGrafter"/>
</dbReference>
<evidence type="ECO:0008006" key="7">
    <source>
        <dbReference type="Google" id="ProtNLM"/>
    </source>
</evidence>
<dbReference type="PROSITE" id="PS50082">
    <property type="entry name" value="WD_REPEATS_2"/>
    <property type="match status" value="2"/>
</dbReference>
<accession>A0A815LP66</accession>
<dbReference type="EMBL" id="CAJNOE010001329">
    <property type="protein sequence ID" value="CAF1413101.1"/>
    <property type="molecule type" value="Genomic_DNA"/>
</dbReference>
<dbReference type="PROSITE" id="PS50294">
    <property type="entry name" value="WD_REPEATS_REGION"/>
    <property type="match status" value="2"/>
</dbReference>
<dbReference type="PANTHER" id="PTHR15574">
    <property type="entry name" value="WD REPEAT DOMAIN-CONTAINING FAMILY"/>
    <property type="match status" value="1"/>
</dbReference>
<reference evidence="5" key="1">
    <citation type="submission" date="2021-02" db="EMBL/GenBank/DDBJ databases">
        <authorList>
            <person name="Nowell W R."/>
        </authorList>
    </citation>
    <scope>NUCLEOTIDE SEQUENCE</scope>
</reference>
<dbReference type="PANTHER" id="PTHR15574:SF43">
    <property type="entry name" value="DDB1- AND CUL4-ASSOCIATED FACTOR 5"/>
    <property type="match status" value="1"/>
</dbReference>
<evidence type="ECO:0000256" key="2">
    <source>
        <dbReference type="ARBA" id="ARBA00022737"/>
    </source>
</evidence>
<feature type="region of interest" description="Disordered" evidence="4">
    <location>
        <begin position="788"/>
        <end position="869"/>
    </location>
</feature>
<dbReference type="Proteomes" id="UP000663860">
    <property type="component" value="Unassembled WGS sequence"/>
</dbReference>
<dbReference type="InterPro" id="IPR001680">
    <property type="entry name" value="WD40_rpt"/>
</dbReference>
<feature type="compositionally biased region" description="Low complexity" evidence="4">
    <location>
        <begin position="915"/>
        <end position="924"/>
    </location>
</feature>
<dbReference type="InterPro" id="IPR036322">
    <property type="entry name" value="WD40_repeat_dom_sf"/>
</dbReference>
<evidence type="ECO:0000256" key="1">
    <source>
        <dbReference type="ARBA" id="ARBA00022574"/>
    </source>
</evidence>
<feature type="repeat" description="WD" evidence="3">
    <location>
        <begin position="689"/>
        <end position="720"/>
    </location>
</feature>
<evidence type="ECO:0000313" key="5">
    <source>
        <dbReference type="EMBL" id="CAF1413101.1"/>
    </source>
</evidence>
<evidence type="ECO:0000313" key="6">
    <source>
        <dbReference type="Proteomes" id="UP000663860"/>
    </source>
</evidence>
<gene>
    <name evidence="5" type="ORF">IZO911_LOCUS40194</name>
</gene>